<dbReference type="EMBL" id="JBHRYN010000008">
    <property type="protein sequence ID" value="MFC3701138.1"/>
    <property type="molecule type" value="Genomic_DNA"/>
</dbReference>
<dbReference type="Pfam" id="PF01295">
    <property type="entry name" value="Adenylate_cycl"/>
    <property type="match status" value="1"/>
</dbReference>
<reference evidence="3" key="1">
    <citation type="journal article" date="2019" name="Int. J. Syst. Evol. Microbiol.">
        <title>The Global Catalogue of Microorganisms (GCM) 10K type strain sequencing project: providing services to taxonomists for standard genome sequencing and annotation.</title>
        <authorList>
            <consortium name="The Broad Institute Genomics Platform"/>
            <consortium name="The Broad Institute Genome Sequencing Center for Infectious Disease"/>
            <person name="Wu L."/>
            <person name="Ma J."/>
        </authorList>
    </citation>
    <scope>NUCLEOTIDE SEQUENCE [LARGE SCALE GENOMIC DNA]</scope>
    <source>
        <strain evidence="3">CECT 8288</strain>
    </source>
</reference>
<dbReference type="PANTHER" id="PTHR38760:SF1">
    <property type="entry name" value="ADENYLATE CYCLASE"/>
    <property type="match status" value="1"/>
</dbReference>
<dbReference type="GO" id="GO:0004016">
    <property type="term" value="F:adenylate cyclase activity"/>
    <property type="evidence" value="ECO:0007669"/>
    <property type="project" value="UniProtKB-EC"/>
</dbReference>
<accession>A0ABV7WPG0</accession>
<keyword evidence="2" id="KW-0456">Lyase</keyword>
<dbReference type="InterPro" id="IPR024685">
    <property type="entry name" value="Adenylate_cyclase_1_N"/>
</dbReference>
<comment type="caution">
    <text evidence="2">The sequence shown here is derived from an EMBL/GenBank/DDBJ whole genome shotgun (WGS) entry which is preliminary data.</text>
</comment>
<organism evidence="2 3">
    <name type="scientific">Reinekea marina</name>
    <dbReference type="NCBI Taxonomy" id="1310421"/>
    <lineage>
        <taxon>Bacteria</taxon>
        <taxon>Pseudomonadati</taxon>
        <taxon>Pseudomonadota</taxon>
        <taxon>Gammaproteobacteria</taxon>
        <taxon>Oceanospirillales</taxon>
        <taxon>Saccharospirillaceae</taxon>
        <taxon>Reinekea</taxon>
    </lineage>
</organism>
<protein>
    <submittedName>
        <fullName evidence="2">Class I adenylate cyclase</fullName>
        <ecNumber evidence="2">4.6.1.1</ecNumber>
    </submittedName>
</protein>
<dbReference type="InterPro" id="IPR000274">
    <property type="entry name" value="Adenylate_cyclase_1"/>
</dbReference>
<dbReference type="PIRSF" id="PIRSF001444">
    <property type="entry name" value="Adenylate_cycl"/>
    <property type="match status" value="1"/>
</dbReference>
<evidence type="ECO:0000313" key="2">
    <source>
        <dbReference type="EMBL" id="MFC3701138.1"/>
    </source>
</evidence>
<dbReference type="RefSeq" id="WP_290282870.1">
    <property type="nucleotide sequence ID" value="NZ_JAUFQI010000001.1"/>
</dbReference>
<evidence type="ECO:0000259" key="1">
    <source>
        <dbReference type="Pfam" id="PF12633"/>
    </source>
</evidence>
<dbReference type="Pfam" id="PF12633">
    <property type="entry name" value="Adenyl_cycl_N"/>
    <property type="match status" value="1"/>
</dbReference>
<dbReference type="EC" id="4.6.1.1" evidence="2"/>
<sequence>MEHSNFLNDQSPIGFIGKAGASALHVNEVRKRFHEVNEGRLQRLKEGLQLKQQQCFELLPLLFHVHQRGLPGYLEATEMPRGIAFYQPQDALLRSAQSLTRQTFSSQLVSRPEISALYLMGSSGSIGQSTSSDLDIWLCYDSELSQFKINLLNQKCEAISHWASGFNLEVHFFLMNAQKFQGGEQQSLTGENCGSTSHTLLLDEFYRTAQLIAGGMSAWWFVPTSKELEHEGVIKKLVNNGHISTKEVTDFGGVSKLDAGEFIGAGLWQIYKAIDAPYKSVLKLILLEIYAREFPKVISLAHSLKNAVYRMNLSLDNLDPYVMLYQRIEAYLVDRGEKDRLELLRRCFYFKVGINVSKPTRTRTWRRELMEVLVQSWGWTKHTVQHLDNHRQWSIESVINERRLLVSELTRSYRFLTEFAAEHHSAHVMSQRDLLILSRKLHAAFDRRPGKIDFIKIGLDIDLSNEKIRLHERESKQKGSALWAAYNQPIDEIDSASPLKYSQGLLETLLWCHLNGLLSAHLHIPIQPLKEKISDFEIRMTIASLRQHLPTPLAKINPDRFYHPAHITKAVLFVNLGRDPLAYLSARGLQKISERSDSMDFSSLRENLIISIDMVLVNSWGEVVVERYDDHNVTANAIRSLIGKINKQHGNSQPELNVVCNNETRPHAIAKRISDLFEDAINALCRSNKSASPRFIYHESEEFLVFQKLNNVIGYRRFSTEKELIQQLGEEQTTHNPVIIDRLFQAKTKWLKPLLSAQKPQAMIIGFERHNKRVAIRLIDEKGSLIVFDTEFFNVATLISPLVRFLKITEHRQRSIDIEQFQGQRQIQCIEFISEKGQYKALRTPVKGLINKGHFISIQVNVDVSSNGSDEFVISCNEKEFSSNILGDNLYTAVASYILGIRASGKKYPAYITDIALSENFIAKLPYGMAQTKHYLESKLRLEKKINLAMASL</sequence>
<proteinExistence type="predicted"/>
<feature type="domain" description="Adenylate cyclase class-I N-terminal" evidence="1">
    <location>
        <begin position="27"/>
        <end position="220"/>
    </location>
</feature>
<evidence type="ECO:0000313" key="3">
    <source>
        <dbReference type="Proteomes" id="UP001595710"/>
    </source>
</evidence>
<gene>
    <name evidence="2" type="ORF">ACFOND_05730</name>
</gene>
<keyword evidence="3" id="KW-1185">Reference proteome</keyword>
<dbReference type="Proteomes" id="UP001595710">
    <property type="component" value="Unassembled WGS sequence"/>
</dbReference>
<name>A0ABV7WPG0_9GAMM</name>
<dbReference type="PANTHER" id="PTHR38760">
    <property type="entry name" value="ADENYLATE CYCLASE"/>
    <property type="match status" value="1"/>
</dbReference>